<name>A2DQ99_TRIV3</name>
<sequence length="89" mass="10590">MKYAIISHNIDFVTFLMNEHNIKIDLNYCVIYNNLESFLVYFDQINDIQECFNCSIRFNIPSLIEYFLTLGANINEKITEGKLFFISQY</sequence>
<dbReference type="Proteomes" id="UP000001542">
    <property type="component" value="Unassembled WGS sequence"/>
</dbReference>
<accession>A2DQ99</accession>
<dbReference type="RefSeq" id="XP_001330725.1">
    <property type="nucleotide sequence ID" value="XM_001330689.1"/>
</dbReference>
<protein>
    <recommendedName>
        <fullName evidence="1">DUF3447 domain-containing protein</fullName>
    </recommendedName>
</protein>
<evidence type="ECO:0000313" key="3">
    <source>
        <dbReference type="Proteomes" id="UP000001542"/>
    </source>
</evidence>
<dbReference type="PANTHER" id="PTHR24182">
    <property type="entry name" value="ANKYRIN REPEAT AND SOCS BOX CONTAINING 4"/>
    <property type="match status" value="1"/>
</dbReference>
<feature type="domain" description="DUF3447" evidence="1">
    <location>
        <begin position="1"/>
        <end position="41"/>
    </location>
</feature>
<dbReference type="SUPFAM" id="SSF48403">
    <property type="entry name" value="Ankyrin repeat"/>
    <property type="match status" value="1"/>
</dbReference>
<dbReference type="InterPro" id="IPR020683">
    <property type="entry name" value="DUF3447"/>
</dbReference>
<dbReference type="EMBL" id="DS113231">
    <property type="protein sequence ID" value="EAY17356.1"/>
    <property type="molecule type" value="Genomic_DNA"/>
</dbReference>
<dbReference type="InParanoid" id="A2DQ99"/>
<reference evidence="2" key="1">
    <citation type="submission" date="2006-10" db="EMBL/GenBank/DDBJ databases">
        <authorList>
            <person name="Amadeo P."/>
            <person name="Zhao Q."/>
            <person name="Wortman J."/>
            <person name="Fraser-Liggett C."/>
            <person name="Carlton J."/>
        </authorList>
    </citation>
    <scope>NUCLEOTIDE SEQUENCE</scope>
    <source>
        <strain evidence="2">G3</strain>
    </source>
</reference>
<reference evidence="2" key="2">
    <citation type="journal article" date="2007" name="Science">
        <title>Draft genome sequence of the sexually transmitted pathogen Trichomonas vaginalis.</title>
        <authorList>
            <person name="Carlton J.M."/>
            <person name="Hirt R.P."/>
            <person name="Silva J.C."/>
            <person name="Delcher A.L."/>
            <person name="Schatz M."/>
            <person name="Zhao Q."/>
            <person name="Wortman J.R."/>
            <person name="Bidwell S.L."/>
            <person name="Alsmark U.C.M."/>
            <person name="Besteiro S."/>
            <person name="Sicheritz-Ponten T."/>
            <person name="Noel C.J."/>
            <person name="Dacks J.B."/>
            <person name="Foster P.G."/>
            <person name="Simillion C."/>
            <person name="Van de Peer Y."/>
            <person name="Miranda-Saavedra D."/>
            <person name="Barton G.J."/>
            <person name="Westrop G.D."/>
            <person name="Mueller S."/>
            <person name="Dessi D."/>
            <person name="Fiori P.L."/>
            <person name="Ren Q."/>
            <person name="Paulsen I."/>
            <person name="Zhang H."/>
            <person name="Bastida-Corcuera F.D."/>
            <person name="Simoes-Barbosa A."/>
            <person name="Brown M.T."/>
            <person name="Hayes R.D."/>
            <person name="Mukherjee M."/>
            <person name="Okumura C.Y."/>
            <person name="Schneider R."/>
            <person name="Smith A.J."/>
            <person name="Vanacova S."/>
            <person name="Villalvazo M."/>
            <person name="Haas B.J."/>
            <person name="Pertea M."/>
            <person name="Feldblyum T.V."/>
            <person name="Utterback T.R."/>
            <person name="Shu C.L."/>
            <person name="Osoegawa K."/>
            <person name="de Jong P.J."/>
            <person name="Hrdy I."/>
            <person name="Horvathova L."/>
            <person name="Zubacova Z."/>
            <person name="Dolezal P."/>
            <person name="Malik S.B."/>
            <person name="Logsdon J.M. Jr."/>
            <person name="Henze K."/>
            <person name="Gupta A."/>
            <person name="Wang C.C."/>
            <person name="Dunne R.L."/>
            <person name="Upcroft J.A."/>
            <person name="Upcroft P."/>
            <person name="White O."/>
            <person name="Salzberg S.L."/>
            <person name="Tang P."/>
            <person name="Chiu C.-H."/>
            <person name="Lee Y.-S."/>
            <person name="Embley T.M."/>
            <person name="Coombs G.H."/>
            <person name="Mottram J.C."/>
            <person name="Tachezy J."/>
            <person name="Fraser-Liggett C.M."/>
            <person name="Johnson P.J."/>
        </authorList>
    </citation>
    <scope>NUCLEOTIDE SEQUENCE [LARGE SCALE GENOMIC DNA]</scope>
    <source>
        <strain evidence="2">G3</strain>
    </source>
</reference>
<dbReference type="VEuPathDB" id="TrichDB:TVAGG3_1009300"/>
<evidence type="ECO:0000259" key="1">
    <source>
        <dbReference type="Pfam" id="PF11929"/>
    </source>
</evidence>
<organism evidence="2 3">
    <name type="scientific">Trichomonas vaginalis (strain ATCC PRA-98 / G3)</name>
    <dbReference type="NCBI Taxonomy" id="412133"/>
    <lineage>
        <taxon>Eukaryota</taxon>
        <taxon>Metamonada</taxon>
        <taxon>Parabasalia</taxon>
        <taxon>Trichomonadida</taxon>
        <taxon>Trichomonadidae</taxon>
        <taxon>Trichomonas</taxon>
    </lineage>
</organism>
<dbReference type="PANTHER" id="PTHR24182:SF13">
    <property type="entry name" value="LD18443P"/>
    <property type="match status" value="1"/>
</dbReference>
<gene>
    <name evidence="2" type="ORF">TVAG_319510</name>
</gene>
<dbReference type="AlphaFoldDB" id="A2DQ99"/>
<proteinExistence type="predicted"/>
<keyword evidence="3" id="KW-1185">Reference proteome</keyword>
<evidence type="ECO:0000313" key="2">
    <source>
        <dbReference type="EMBL" id="EAY17356.1"/>
    </source>
</evidence>
<dbReference type="KEGG" id="tva:4775377"/>
<dbReference type="Pfam" id="PF11929">
    <property type="entry name" value="DUF3447"/>
    <property type="match status" value="1"/>
</dbReference>
<dbReference type="InterPro" id="IPR036770">
    <property type="entry name" value="Ankyrin_rpt-contain_sf"/>
</dbReference>